<reference evidence="1" key="2">
    <citation type="submission" date="2012-05" db="EMBL/GenBank/DDBJ databases">
        <title>The Genome Annotation of Fusarium oxysporum II5.</title>
        <authorList>
            <consortium name="The Broad Institute Genomics Platform"/>
            <person name="Ma L.-J."/>
            <person name="Corby-Kistler H."/>
            <person name="Broz K."/>
            <person name="Gale L.R."/>
            <person name="Jonkers W."/>
            <person name="O'Donnell K."/>
            <person name="Ploetz R."/>
            <person name="Steinberg C."/>
            <person name="Schwartz D.C."/>
            <person name="VanEtten H."/>
            <person name="Zhou S."/>
            <person name="Young S.K."/>
            <person name="Zeng Q."/>
            <person name="Gargeya S."/>
            <person name="Fitzgerald M."/>
            <person name="Abouelleil A."/>
            <person name="Alvarado L."/>
            <person name="Chapman S.B."/>
            <person name="Gainer-Dewar J."/>
            <person name="Goldberg J."/>
            <person name="Griggs A."/>
            <person name="Gujja S."/>
            <person name="Hansen M."/>
            <person name="Howarth C."/>
            <person name="Imamovic A."/>
            <person name="Ireland A."/>
            <person name="Larimer J."/>
            <person name="McCowan C."/>
            <person name="Murphy C."/>
            <person name="Pearson M."/>
            <person name="Poon T.W."/>
            <person name="Priest M."/>
            <person name="Roberts A."/>
            <person name="Saif S."/>
            <person name="Shea T."/>
            <person name="Sykes S."/>
            <person name="Wortman J."/>
            <person name="Nusbaum C."/>
            <person name="Birren B."/>
        </authorList>
    </citation>
    <scope>NUCLEOTIDE SEQUENCE</scope>
    <source>
        <strain evidence="1">54006</strain>
    </source>
</reference>
<dbReference type="HOGENOM" id="CLU_2333675_0_0_1"/>
<dbReference type="AlphaFoldDB" id="X0INS7"/>
<dbReference type="RefSeq" id="XP_031052597.1">
    <property type="nucleotide sequence ID" value="XM_031217692.1"/>
</dbReference>
<protein>
    <submittedName>
        <fullName evidence="1">Uncharacterized protein</fullName>
    </submittedName>
</protein>
<dbReference type="EMBL" id="JH658327">
    <property type="protein sequence ID" value="EXL90507.1"/>
    <property type="molecule type" value="Genomic_DNA"/>
</dbReference>
<dbReference type="GeneID" id="42041433"/>
<reference evidence="1" key="1">
    <citation type="submission" date="2011-11" db="EMBL/GenBank/DDBJ databases">
        <title>The Genome Sequence of Fusarium oxysporum II5.</title>
        <authorList>
            <consortium name="The Broad Institute Genome Sequencing Platform"/>
            <person name="Ma L.-J."/>
            <person name="Gale L.R."/>
            <person name="Schwartz D.C."/>
            <person name="Zhou S."/>
            <person name="Corby-Kistler H."/>
            <person name="Young S.K."/>
            <person name="Zeng Q."/>
            <person name="Gargeya S."/>
            <person name="Fitzgerald M."/>
            <person name="Haas B."/>
            <person name="Abouelleil A."/>
            <person name="Alvarado L."/>
            <person name="Arachchi H.M."/>
            <person name="Berlin A."/>
            <person name="Brown A."/>
            <person name="Chapman S.B."/>
            <person name="Chen Z."/>
            <person name="Dunbar C."/>
            <person name="Freedman E."/>
            <person name="Gearin G."/>
            <person name="Goldberg J."/>
            <person name="Griggs A."/>
            <person name="Gujja S."/>
            <person name="Heiman D."/>
            <person name="Howarth C."/>
            <person name="Larson L."/>
            <person name="Lui A."/>
            <person name="MacDonald P.J.P."/>
            <person name="Montmayeur A."/>
            <person name="Murphy C."/>
            <person name="Neiman D."/>
            <person name="Pearson M."/>
            <person name="Priest M."/>
            <person name="Roberts A."/>
            <person name="Saif S."/>
            <person name="Shea T."/>
            <person name="Shenoy N."/>
            <person name="Sisk P."/>
            <person name="Stolte C."/>
            <person name="Sykes S."/>
            <person name="Wortman J."/>
            <person name="Nusbaum C."/>
            <person name="Birren B."/>
        </authorList>
    </citation>
    <scope>NUCLEOTIDE SEQUENCE [LARGE SCALE GENOMIC DNA]</scope>
    <source>
        <strain evidence="1">54006</strain>
    </source>
</reference>
<gene>
    <name evidence="1" type="ORF">FOIG_16258</name>
</gene>
<dbReference type="Proteomes" id="UP000030685">
    <property type="component" value="Unassembled WGS sequence"/>
</dbReference>
<evidence type="ECO:0000313" key="1">
    <source>
        <dbReference type="EMBL" id="EXL90507.1"/>
    </source>
</evidence>
<name>X0INS7_FUSO5</name>
<organism evidence="1">
    <name type="scientific">Fusarium odoratissimum (strain NRRL 54006)</name>
    <dbReference type="NCBI Taxonomy" id="1089451"/>
    <lineage>
        <taxon>Eukaryota</taxon>
        <taxon>Fungi</taxon>
        <taxon>Dikarya</taxon>
        <taxon>Ascomycota</taxon>
        <taxon>Pezizomycotina</taxon>
        <taxon>Sordariomycetes</taxon>
        <taxon>Hypocreomycetidae</taxon>
        <taxon>Hypocreales</taxon>
        <taxon>Nectriaceae</taxon>
        <taxon>Fusarium</taxon>
        <taxon>Fusarium oxysporum species complex</taxon>
        <taxon>Fusarium oxysporum f. sp. cubense (strain race 4)</taxon>
    </lineage>
</organism>
<proteinExistence type="predicted"/>
<sequence length="98" mass="11174">MRHLSSRAWRCSLRHRPAKSAEINILKENGDHPQVVHFENGDYISEHEGARHISLAFEVETDVDDQRRSFSTVFIDDEGKDLYAMGIPMLQNLAVPVA</sequence>
<accession>X0INS7</accession>
<dbReference type="VEuPathDB" id="FungiDB:FOIG_16258"/>